<evidence type="ECO:0000256" key="1">
    <source>
        <dbReference type="ARBA" id="ARBA00001947"/>
    </source>
</evidence>
<dbReference type="STRING" id="445932.Emin_1162"/>
<dbReference type="Gene3D" id="3.20.20.140">
    <property type="entry name" value="Metal-dependent hydrolases"/>
    <property type="match status" value="1"/>
</dbReference>
<evidence type="ECO:0000256" key="6">
    <source>
        <dbReference type="ARBA" id="ARBA00022833"/>
    </source>
</evidence>
<organism evidence="8 9">
    <name type="scientific">Elusimicrobium minutum (strain Pei191)</name>
    <dbReference type="NCBI Taxonomy" id="445932"/>
    <lineage>
        <taxon>Bacteria</taxon>
        <taxon>Pseudomonadati</taxon>
        <taxon>Elusimicrobiota</taxon>
        <taxon>Elusimicrobia</taxon>
        <taxon>Elusimicrobiales</taxon>
        <taxon>Elusimicrobiaceae</taxon>
        <taxon>Elusimicrobium</taxon>
    </lineage>
</organism>
<dbReference type="GO" id="GO:0006154">
    <property type="term" value="P:adenosine catabolic process"/>
    <property type="evidence" value="ECO:0007669"/>
    <property type="project" value="TreeGrafter"/>
</dbReference>
<evidence type="ECO:0000256" key="5">
    <source>
        <dbReference type="ARBA" id="ARBA00022801"/>
    </source>
</evidence>
<dbReference type="HOGENOM" id="CLU_039228_0_2_0"/>
<dbReference type="GO" id="GO:0060169">
    <property type="term" value="P:negative regulation of adenosine receptor signaling pathway"/>
    <property type="evidence" value="ECO:0007669"/>
    <property type="project" value="TreeGrafter"/>
</dbReference>
<evidence type="ECO:0000256" key="2">
    <source>
        <dbReference type="ARBA" id="ARBA00006676"/>
    </source>
</evidence>
<dbReference type="GO" id="GO:0004000">
    <property type="term" value="F:adenosine deaminase activity"/>
    <property type="evidence" value="ECO:0007669"/>
    <property type="project" value="UniProtKB-ARBA"/>
</dbReference>
<protein>
    <recommendedName>
        <fullName evidence="3">adenosine deaminase</fullName>
        <ecNumber evidence="3">3.5.4.4</ecNumber>
    </recommendedName>
</protein>
<dbReference type="GO" id="GO:0009897">
    <property type="term" value="C:external side of plasma membrane"/>
    <property type="evidence" value="ECO:0007669"/>
    <property type="project" value="TreeGrafter"/>
</dbReference>
<comment type="cofactor">
    <cofactor evidence="1">
        <name>Zn(2+)</name>
        <dbReference type="ChEBI" id="CHEBI:29105"/>
    </cofactor>
</comment>
<dbReference type="GO" id="GO:0005829">
    <property type="term" value="C:cytosol"/>
    <property type="evidence" value="ECO:0007669"/>
    <property type="project" value="TreeGrafter"/>
</dbReference>
<sequence length="402" mass="45710">MPDMDFITKIPKTDLHVHLDGSMRLSTLIELAKKDKIELPDYTEDGLRKKVFKPKYNSLVEYLKGFNYTTLVMQSRSNIERIAYELAKDNIAEGVRYIEVRFAPQLHTAAKMTSEEALRSVAKGLKKAADEHNNSKVVKTGEDIKFYFGIIACAMRSFNENMSPYYRRLLSALSHAPKDEAFAAASMELARTVVRLVNEEHLPIVGFDLAGQEEGYPAEDHKKAYQFVHKHFIRKTVHAGEAYGPESIFQAITDCHANRIGHGTFLFATDMIKDKSIKDRKKYVEDLSTYIASERIGVEVCLTSNLQTNPAIKTISDHPVKEMIKRGLSVSICTDNRLVSNTTVSKELKLLSDNFKLTKQEFRNIIIAGFKGAFFPGNYNDKRTFVRNAVKKYNKLTEEVFK</sequence>
<dbReference type="InterPro" id="IPR001365">
    <property type="entry name" value="A_deaminase_dom"/>
</dbReference>
<dbReference type="InterPro" id="IPR032466">
    <property type="entry name" value="Metal_Hydrolase"/>
</dbReference>
<proteinExistence type="inferred from homology"/>
<keyword evidence="4" id="KW-0479">Metal-binding</keyword>
<comment type="similarity">
    <text evidence="2">Belongs to the metallo-dependent hydrolases superfamily. Adenosine and AMP deaminases family.</text>
</comment>
<gene>
    <name evidence="8" type="ordered locus">Emin_1162</name>
</gene>
<name>B2KDW8_ELUMP</name>
<dbReference type="PANTHER" id="PTHR11409:SF43">
    <property type="entry name" value="ADENOSINE DEAMINASE"/>
    <property type="match status" value="1"/>
</dbReference>
<dbReference type="EC" id="3.5.4.4" evidence="3"/>
<evidence type="ECO:0000313" key="8">
    <source>
        <dbReference type="EMBL" id="ACC98714.1"/>
    </source>
</evidence>
<dbReference type="AlphaFoldDB" id="B2KDW8"/>
<keyword evidence="6" id="KW-0862">Zinc</keyword>
<dbReference type="GO" id="GO:0043103">
    <property type="term" value="P:hypoxanthine salvage"/>
    <property type="evidence" value="ECO:0007669"/>
    <property type="project" value="TreeGrafter"/>
</dbReference>
<dbReference type="GO" id="GO:0046872">
    <property type="term" value="F:metal ion binding"/>
    <property type="evidence" value="ECO:0007669"/>
    <property type="project" value="UniProtKB-KW"/>
</dbReference>
<evidence type="ECO:0000259" key="7">
    <source>
        <dbReference type="Pfam" id="PF00962"/>
    </source>
</evidence>
<dbReference type="OrthoDB" id="9779574at2"/>
<dbReference type="Pfam" id="PF00962">
    <property type="entry name" value="A_deaminase"/>
    <property type="match status" value="1"/>
</dbReference>
<evidence type="ECO:0000256" key="4">
    <source>
        <dbReference type="ARBA" id="ARBA00022723"/>
    </source>
</evidence>
<keyword evidence="9" id="KW-1185">Reference proteome</keyword>
<dbReference type="EMBL" id="CP001055">
    <property type="protein sequence ID" value="ACC98714.1"/>
    <property type="molecule type" value="Genomic_DNA"/>
</dbReference>
<dbReference type="KEGG" id="emi:Emin_1162"/>
<dbReference type="SUPFAM" id="SSF51556">
    <property type="entry name" value="Metallo-dependent hydrolases"/>
    <property type="match status" value="1"/>
</dbReference>
<dbReference type="Proteomes" id="UP000001029">
    <property type="component" value="Chromosome"/>
</dbReference>
<feature type="domain" description="Adenosine deaminase" evidence="7">
    <location>
        <begin position="11"/>
        <end position="378"/>
    </location>
</feature>
<dbReference type="InterPro" id="IPR006330">
    <property type="entry name" value="Ado/ade_deaminase"/>
</dbReference>
<evidence type="ECO:0000313" key="9">
    <source>
        <dbReference type="Proteomes" id="UP000001029"/>
    </source>
</evidence>
<dbReference type="PANTHER" id="PTHR11409">
    <property type="entry name" value="ADENOSINE DEAMINASE"/>
    <property type="match status" value="1"/>
</dbReference>
<evidence type="ECO:0000256" key="3">
    <source>
        <dbReference type="ARBA" id="ARBA00012784"/>
    </source>
</evidence>
<keyword evidence="5 8" id="KW-0378">Hydrolase</keyword>
<reference evidence="8 9" key="1">
    <citation type="journal article" date="2009" name="Appl. Environ. Microbiol.">
        <title>Genomic analysis of 'Elusimicrobium minutum,' the first cultivated representative of the phylum 'Elusimicrobia' (formerly termite group 1).</title>
        <authorList>
            <person name="Herlemann D.P.R."/>
            <person name="Geissinger O."/>
            <person name="Ikeda-Ohtsubo W."/>
            <person name="Kunin V."/>
            <person name="Sun H."/>
            <person name="Lapidus A."/>
            <person name="Hugenholtz P."/>
            <person name="Brune A."/>
        </authorList>
    </citation>
    <scope>NUCLEOTIDE SEQUENCE [LARGE SCALE GENOMIC DNA]</scope>
    <source>
        <strain evidence="8 9">Pei191</strain>
    </source>
</reference>
<dbReference type="RefSeq" id="WP_012415329.1">
    <property type="nucleotide sequence ID" value="NC_010644.1"/>
</dbReference>
<accession>B2KDW8</accession>
<dbReference type="GO" id="GO:0046103">
    <property type="term" value="P:inosine biosynthetic process"/>
    <property type="evidence" value="ECO:0007669"/>
    <property type="project" value="TreeGrafter"/>
</dbReference>